<dbReference type="GO" id="GO:0003700">
    <property type="term" value="F:DNA-binding transcription factor activity"/>
    <property type="evidence" value="ECO:0007669"/>
    <property type="project" value="InterPro"/>
</dbReference>
<evidence type="ECO:0000256" key="6">
    <source>
        <dbReference type="ARBA" id="ARBA00022763"/>
    </source>
</evidence>
<dbReference type="CDD" id="cd06445">
    <property type="entry name" value="ATase"/>
    <property type="match status" value="1"/>
</dbReference>
<comment type="caution">
    <text evidence="12">The sequence shown here is derived from an EMBL/GenBank/DDBJ whole genome shotgun (WGS) entry which is preliminary data.</text>
</comment>
<dbReference type="SUPFAM" id="SSF53155">
    <property type="entry name" value="Methylated DNA-protein cysteine methyltransferase domain"/>
    <property type="match status" value="1"/>
</dbReference>
<dbReference type="OrthoDB" id="9802228at2"/>
<dbReference type="EC" id="2.1.1.63" evidence="3"/>
<dbReference type="SUPFAM" id="SSF46767">
    <property type="entry name" value="Methylated DNA-protein cysteine methyltransferase, C-terminal domain"/>
    <property type="match status" value="1"/>
</dbReference>
<dbReference type="PANTHER" id="PTHR10815:SF13">
    <property type="entry name" value="METHYLATED-DNA--PROTEIN-CYSTEINE METHYLTRANSFERASE"/>
    <property type="match status" value="1"/>
</dbReference>
<dbReference type="Pfam" id="PF01035">
    <property type="entry name" value="DNA_binding_1"/>
    <property type="match status" value="1"/>
</dbReference>
<evidence type="ECO:0000256" key="5">
    <source>
        <dbReference type="ARBA" id="ARBA00022679"/>
    </source>
</evidence>
<evidence type="ECO:0000256" key="9">
    <source>
        <dbReference type="ARBA" id="ARBA00023204"/>
    </source>
</evidence>
<proteinExistence type="inferred from homology"/>
<evidence type="ECO:0000256" key="7">
    <source>
        <dbReference type="ARBA" id="ARBA00023015"/>
    </source>
</evidence>
<dbReference type="eggNOG" id="COG0350">
    <property type="taxonomic scope" value="Bacteria"/>
</dbReference>
<keyword evidence="7" id="KW-0805">Transcription regulation</keyword>
<evidence type="ECO:0000256" key="3">
    <source>
        <dbReference type="ARBA" id="ARBA00011918"/>
    </source>
</evidence>
<dbReference type="PROSITE" id="PS01124">
    <property type="entry name" value="HTH_ARAC_FAMILY_2"/>
    <property type="match status" value="1"/>
</dbReference>
<dbReference type="InterPro" id="IPR014048">
    <property type="entry name" value="MethylDNA_cys_MeTrfase_DNA-bd"/>
</dbReference>
<sequence>MTAQDDISARYHYQVIARALAEIDAAQAEGEALSLDALAERLSMSPAHFQRLFSAWVGVSPKRYQQYLTLDFVRDLLSRRLPLEEVADRAGLSGTGRLHDLVLRWEAMTPGAFARGGEGVTIRWGRFDSPFGPAIAMGTDQGLCGMAFAAEMGEREAFDDLARRWPEARFTEDPEPIRPWVEAAFARRGEARLTLIGAPFQIKVWEALLAIPTGHVTTYSDIAEAIGNPRAVRAVGTAIGRNPISFLIPCHRALRKSGGLGGYHWGLGVKRAILGWEAARADAEAQPER</sequence>
<dbReference type="Gene3D" id="1.10.10.10">
    <property type="entry name" value="Winged helix-like DNA-binding domain superfamily/Winged helix DNA-binding domain"/>
    <property type="match status" value="1"/>
</dbReference>
<dbReference type="AlphaFoldDB" id="A0A074IZD5"/>
<comment type="similarity">
    <text evidence="2">Belongs to the MGMT family.</text>
</comment>
<keyword evidence="13" id="KW-1185">Reference proteome</keyword>
<dbReference type="FunFam" id="1.10.10.10:FF:000214">
    <property type="entry name" value="Methylated-DNA--protein-cysteine methyltransferase"/>
    <property type="match status" value="1"/>
</dbReference>
<dbReference type="RefSeq" id="WP_038080094.1">
    <property type="nucleotide sequence ID" value="NZ_AUND01000042.1"/>
</dbReference>
<keyword evidence="8" id="KW-0804">Transcription</keyword>
<evidence type="ECO:0000313" key="12">
    <source>
        <dbReference type="EMBL" id="KEO50491.1"/>
    </source>
</evidence>
<dbReference type="GO" id="GO:0006281">
    <property type="term" value="P:DNA repair"/>
    <property type="evidence" value="ECO:0007669"/>
    <property type="project" value="UniProtKB-KW"/>
</dbReference>
<accession>A0A074IZD5</accession>
<gene>
    <name evidence="12" type="ORF">TP2_14585</name>
</gene>
<organism evidence="12 13">
    <name type="scientific">Thioclava pacifica DSM 10166</name>
    <dbReference type="NCBI Taxonomy" id="1353537"/>
    <lineage>
        <taxon>Bacteria</taxon>
        <taxon>Pseudomonadati</taxon>
        <taxon>Pseudomonadota</taxon>
        <taxon>Alphaproteobacteria</taxon>
        <taxon>Rhodobacterales</taxon>
        <taxon>Paracoccaceae</taxon>
        <taxon>Thioclava</taxon>
    </lineage>
</organism>
<dbReference type="InterPro" id="IPR036388">
    <property type="entry name" value="WH-like_DNA-bd_sf"/>
</dbReference>
<protein>
    <recommendedName>
        <fullName evidence="3">methylated-DNA--[protein]-cysteine S-methyltransferase</fullName>
        <ecNumber evidence="3">2.1.1.63</ecNumber>
    </recommendedName>
</protein>
<dbReference type="SUPFAM" id="SSF46689">
    <property type="entry name" value="Homeodomain-like"/>
    <property type="match status" value="1"/>
</dbReference>
<comment type="catalytic activity">
    <reaction evidence="1">
        <text>a 4-O-methyl-thymidine in DNA + L-cysteinyl-[protein] = a thymidine in DNA + S-methyl-L-cysteinyl-[protein]</text>
        <dbReference type="Rhea" id="RHEA:53428"/>
        <dbReference type="Rhea" id="RHEA-COMP:10131"/>
        <dbReference type="Rhea" id="RHEA-COMP:10132"/>
        <dbReference type="Rhea" id="RHEA-COMP:13555"/>
        <dbReference type="Rhea" id="RHEA-COMP:13556"/>
        <dbReference type="ChEBI" id="CHEBI:29950"/>
        <dbReference type="ChEBI" id="CHEBI:82612"/>
        <dbReference type="ChEBI" id="CHEBI:137386"/>
        <dbReference type="ChEBI" id="CHEBI:137387"/>
        <dbReference type="EC" id="2.1.1.63"/>
    </reaction>
</comment>
<dbReference type="InterPro" id="IPR036631">
    <property type="entry name" value="MGMT_N_sf"/>
</dbReference>
<dbReference type="InterPro" id="IPR036217">
    <property type="entry name" value="MethylDNA_cys_MeTrfase_DNAb"/>
</dbReference>
<dbReference type="STRING" id="1353537.TP2_14585"/>
<name>A0A074IZD5_9RHOB</name>
<dbReference type="GO" id="GO:0032259">
    <property type="term" value="P:methylation"/>
    <property type="evidence" value="ECO:0007669"/>
    <property type="project" value="UniProtKB-KW"/>
</dbReference>
<evidence type="ECO:0000256" key="10">
    <source>
        <dbReference type="ARBA" id="ARBA00049348"/>
    </source>
</evidence>
<evidence type="ECO:0000256" key="8">
    <source>
        <dbReference type="ARBA" id="ARBA00023163"/>
    </source>
</evidence>
<keyword evidence="4" id="KW-0489">Methyltransferase</keyword>
<comment type="catalytic activity">
    <reaction evidence="10">
        <text>a 6-O-methyl-2'-deoxyguanosine in DNA + L-cysteinyl-[protein] = S-methyl-L-cysteinyl-[protein] + a 2'-deoxyguanosine in DNA</text>
        <dbReference type="Rhea" id="RHEA:24000"/>
        <dbReference type="Rhea" id="RHEA-COMP:10131"/>
        <dbReference type="Rhea" id="RHEA-COMP:10132"/>
        <dbReference type="Rhea" id="RHEA-COMP:11367"/>
        <dbReference type="Rhea" id="RHEA-COMP:11368"/>
        <dbReference type="ChEBI" id="CHEBI:29950"/>
        <dbReference type="ChEBI" id="CHEBI:82612"/>
        <dbReference type="ChEBI" id="CHEBI:85445"/>
        <dbReference type="ChEBI" id="CHEBI:85448"/>
        <dbReference type="EC" id="2.1.1.63"/>
    </reaction>
</comment>
<dbReference type="Proteomes" id="UP000027432">
    <property type="component" value="Unassembled WGS sequence"/>
</dbReference>
<dbReference type="EMBL" id="AUND01000042">
    <property type="protein sequence ID" value="KEO50491.1"/>
    <property type="molecule type" value="Genomic_DNA"/>
</dbReference>
<dbReference type="Gene3D" id="1.10.10.60">
    <property type="entry name" value="Homeodomain-like"/>
    <property type="match status" value="1"/>
</dbReference>
<dbReference type="eggNOG" id="COG2207">
    <property type="taxonomic scope" value="Bacteria"/>
</dbReference>
<keyword evidence="5" id="KW-0808">Transferase</keyword>
<dbReference type="GO" id="GO:0043565">
    <property type="term" value="F:sequence-specific DNA binding"/>
    <property type="evidence" value="ECO:0007669"/>
    <property type="project" value="InterPro"/>
</dbReference>
<dbReference type="SMART" id="SM00342">
    <property type="entry name" value="HTH_ARAC"/>
    <property type="match status" value="1"/>
</dbReference>
<dbReference type="InterPro" id="IPR018060">
    <property type="entry name" value="HTH_AraC"/>
</dbReference>
<keyword evidence="6" id="KW-0227">DNA damage</keyword>
<feature type="domain" description="HTH araC/xylS-type" evidence="11">
    <location>
        <begin position="17"/>
        <end position="116"/>
    </location>
</feature>
<evidence type="ECO:0000256" key="1">
    <source>
        <dbReference type="ARBA" id="ARBA00001286"/>
    </source>
</evidence>
<reference evidence="12 13" key="1">
    <citation type="submission" date="2013-07" db="EMBL/GenBank/DDBJ databases">
        <title>Thioclava pacifica DSM 10166 Genome Sequencing.</title>
        <authorList>
            <person name="Lai Q."/>
            <person name="Shao Z."/>
        </authorList>
    </citation>
    <scope>NUCLEOTIDE SEQUENCE [LARGE SCALE GENOMIC DNA]</scope>
    <source>
        <strain evidence="12 13">DSM 10166</strain>
    </source>
</reference>
<dbReference type="Gene3D" id="3.30.160.70">
    <property type="entry name" value="Methylated DNA-protein cysteine methyltransferase domain"/>
    <property type="match status" value="1"/>
</dbReference>
<evidence type="ECO:0000313" key="13">
    <source>
        <dbReference type="Proteomes" id="UP000027432"/>
    </source>
</evidence>
<dbReference type="PANTHER" id="PTHR10815">
    <property type="entry name" value="METHYLATED-DNA--PROTEIN-CYSTEINE METHYLTRANSFERASE"/>
    <property type="match status" value="1"/>
</dbReference>
<dbReference type="Pfam" id="PF12833">
    <property type="entry name" value="HTH_18"/>
    <property type="match status" value="1"/>
</dbReference>
<dbReference type="GO" id="GO:0003908">
    <property type="term" value="F:methylated-DNA-[protein]-cysteine S-methyltransferase activity"/>
    <property type="evidence" value="ECO:0007669"/>
    <property type="project" value="UniProtKB-EC"/>
</dbReference>
<dbReference type="NCBIfam" id="TIGR00589">
    <property type="entry name" value="ogt"/>
    <property type="match status" value="1"/>
</dbReference>
<evidence type="ECO:0000256" key="4">
    <source>
        <dbReference type="ARBA" id="ARBA00022603"/>
    </source>
</evidence>
<evidence type="ECO:0000256" key="2">
    <source>
        <dbReference type="ARBA" id="ARBA00008711"/>
    </source>
</evidence>
<keyword evidence="9" id="KW-0234">DNA repair</keyword>
<dbReference type="InterPro" id="IPR009057">
    <property type="entry name" value="Homeodomain-like_sf"/>
</dbReference>
<evidence type="ECO:0000259" key="11">
    <source>
        <dbReference type="PROSITE" id="PS01124"/>
    </source>
</evidence>